<feature type="region of interest" description="Disordered" evidence="1">
    <location>
        <begin position="45"/>
        <end position="107"/>
    </location>
</feature>
<feature type="region of interest" description="Disordered" evidence="1">
    <location>
        <begin position="1"/>
        <end position="22"/>
    </location>
</feature>
<reference evidence="2" key="1">
    <citation type="submission" date="2023-05" db="EMBL/GenBank/DDBJ databases">
        <authorList>
            <person name="Huff M."/>
        </authorList>
    </citation>
    <scope>NUCLEOTIDE SEQUENCE</scope>
</reference>
<proteinExistence type="predicted"/>
<accession>A0AAD2DXY0</accession>
<gene>
    <name evidence="2" type="ORF">FPE_LOCUS17392</name>
</gene>
<keyword evidence="3" id="KW-1185">Reference proteome</keyword>
<dbReference type="AlphaFoldDB" id="A0AAD2DXY0"/>
<dbReference type="Proteomes" id="UP000834106">
    <property type="component" value="Chromosome 10"/>
</dbReference>
<sequence>MSHLQGSFIEIGTVKSKNSNSKKKLAEVGDYGKRIRASFWETLKSYGSEPPENWPPPPPTSGNGLSVHTPPGPPFAPGVNLIRASGNGGNGGSGKLNSSKRKMDAPC</sequence>
<evidence type="ECO:0000313" key="3">
    <source>
        <dbReference type="Proteomes" id="UP000834106"/>
    </source>
</evidence>
<dbReference type="EMBL" id="OU503045">
    <property type="protein sequence ID" value="CAI9768898.1"/>
    <property type="molecule type" value="Genomic_DNA"/>
</dbReference>
<protein>
    <submittedName>
        <fullName evidence="2">Uncharacterized protein</fullName>
    </submittedName>
</protein>
<name>A0AAD2DXY0_9LAMI</name>
<organism evidence="2 3">
    <name type="scientific">Fraxinus pennsylvanica</name>
    <dbReference type="NCBI Taxonomy" id="56036"/>
    <lineage>
        <taxon>Eukaryota</taxon>
        <taxon>Viridiplantae</taxon>
        <taxon>Streptophyta</taxon>
        <taxon>Embryophyta</taxon>
        <taxon>Tracheophyta</taxon>
        <taxon>Spermatophyta</taxon>
        <taxon>Magnoliopsida</taxon>
        <taxon>eudicotyledons</taxon>
        <taxon>Gunneridae</taxon>
        <taxon>Pentapetalae</taxon>
        <taxon>asterids</taxon>
        <taxon>lamiids</taxon>
        <taxon>Lamiales</taxon>
        <taxon>Oleaceae</taxon>
        <taxon>Oleeae</taxon>
        <taxon>Fraxinus</taxon>
    </lineage>
</organism>
<evidence type="ECO:0000256" key="1">
    <source>
        <dbReference type="SAM" id="MobiDB-lite"/>
    </source>
</evidence>
<evidence type="ECO:0000313" key="2">
    <source>
        <dbReference type="EMBL" id="CAI9768898.1"/>
    </source>
</evidence>